<dbReference type="Proteomes" id="UP000294901">
    <property type="component" value="Unassembled WGS sequence"/>
</dbReference>
<reference evidence="1 2" key="1">
    <citation type="submission" date="2019-03" db="EMBL/GenBank/DDBJ databases">
        <title>Sequencing the genomes of 1000 actinobacteria strains.</title>
        <authorList>
            <person name="Klenk H.-P."/>
        </authorList>
    </citation>
    <scope>NUCLEOTIDE SEQUENCE [LARGE SCALE GENOMIC DNA]</scope>
    <source>
        <strain evidence="1 2">DSM 43805</strain>
    </source>
</reference>
<keyword evidence="2" id="KW-1185">Reference proteome</keyword>
<evidence type="ECO:0000313" key="1">
    <source>
        <dbReference type="EMBL" id="TDO32283.1"/>
    </source>
</evidence>
<proteinExistence type="predicted"/>
<dbReference type="EMBL" id="SNWR01000002">
    <property type="protein sequence ID" value="TDO32283.1"/>
    <property type="molecule type" value="Genomic_DNA"/>
</dbReference>
<dbReference type="RefSeq" id="WP_133878269.1">
    <property type="nucleotide sequence ID" value="NZ_BOMD01000038.1"/>
</dbReference>
<protein>
    <submittedName>
        <fullName evidence="1">Uncharacterized protein</fullName>
    </submittedName>
</protein>
<organism evidence="1 2">
    <name type="scientific">Paractinoplanes brasiliensis</name>
    <dbReference type="NCBI Taxonomy" id="52695"/>
    <lineage>
        <taxon>Bacteria</taxon>
        <taxon>Bacillati</taxon>
        <taxon>Actinomycetota</taxon>
        <taxon>Actinomycetes</taxon>
        <taxon>Micromonosporales</taxon>
        <taxon>Micromonosporaceae</taxon>
        <taxon>Paractinoplanes</taxon>
    </lineage>
</organism>
<name>A0A4R6J9G0_9ACTN</name>
<evidence type="ECO:0000313" key="2">
    <source>
        <dbReference type="Proteomes" id="UP000294901"/>
    </source>
</evidence>
<dbReference type="AlphaFoldDB" id="A0A4R6J9G0"/>
<sequence length="461" mass="52047">MDDDRSLNHLSFPTFLQTHVNRGPSDRIEKGRRFERYIKENALRSRGLVIPDSDLNNNGFFYPTSAEPMEIFWTALSTGFIRRGARRTTDQRILSQIEVAEGLKKSSPERYGRISQDYLNRLDATIERYESAGSRGPLVWDHAKVMRISGQRLLSLLRHPNNIRGKSVAERRLMDRYEDWTIGKLRSGAPFGAADLESELKSSVDPTVWNAVWPIALEAHAGNIPMAFGGGLATLGLPAAKDRLIPAGPESDVTESRAEALFYGRPDVSGANGDVELEIRHPRTSRSENFSINYAVLDDLTLPQIEEIRETAEPDEFLDCRFQAAASGERNADLNERLEALALEYHARLVKSGVMLTERAERNAIVEELDARRIIGPPSSGKSLEVRVKVQLERQVEVNYIMQAISPFPLLGTQHVLCDIQRLREVMEPGVYDRLHATHHHHWILKRPDYRVVEALAGVDE</sequence>
<gene>
    <name evidence="1" type="ORF">C8E87_7739</name>
</gene>
<accession>A0A4R6J9G0</accession>
<comment type="caution">
    <text evidence="1">The sequence shown here is derived from an EMBL/GenBank/DDBJ whole genome shotgun (WGS) entry which is preliminary data.</text>
</comment>